<protein>
    <submittedName>
        <fullName evidence="2">ABC transporter permease</fullName>
    </submittedName>
</protein>
<keyword evidence="1" id="KW-0812">Transmembrane</keyword>
<feature type="transmembrane region" description="Helical" evidence="1">
    <location>
        <begin position="55"/>
        <end position="78"/>
    </location>
</feature>
<feature type="transmembrane region" description="Helical" evidence="1">
    <location>
        <begin position="16"/>
        <end position="35"/>
    </location>
</feature>
<keyword evidence="3" id="KW-1185">Reference proteome</keyword>
<dbReference type="AlphaFoldDB" id="A0A5C5SBK3"/>
<accession>A0A5C5SBK3</accession>
<keyword evidence="1" id="KW-0472">Membrane</keyword>
<evidence type="ECO:0000256" key="1">
    <source>
        <dbReference type="SAM" id="Phobius"/>
    </source>
</evidence>
<feature type="transmembrane region" description="Helical" evidence="1">
    <location>
        <begin position="149"/>
        <end position="177"/>
    </location>
</feature>
<evidence type="ECO:0000313" key="3">
    <source>
        <dbReference type="Proteomes" id="UP000317430"/>
    </source>
</evidence>
<name>A0A5C5SBK3_9STRE</name>
<feature type="transmembrane region" description="Helical" evidence="1">
    <location>
        <begin position="189"/>
        <end position="213"/>
    </location>
</feature>
<dbReference type="OrthoDB" id="9816138at2"/>
<proteinExistence type="predicted"/>
<sequence length="249" mass="28231">MFGKLVKYELKSVGKWYLGLYGLAFLFSIILRLSIPDMEELNQAVNISQWVLTTYLVSVIAIVVLIVAIFLSTLFIIIRRFTQAIYGREGYLTMTLPVTTHQLLLSKVVTALIWCLLNGLIILVSAAVISDGLTELSDAIWMSLDLPSISVMVAVLQWLLYLLLAIVRGILMIYLAISLGQLFNNRRILMAFVAYFTLAFLAGLLTSLVQHLLAGAEAYLFFLALFELVFIVLYYWITHYLIKHRLNLQ</sequence>
<comment type="caution">
    <text evidence="2">The sequence shown here is derived from an EMBL/GenBank/DDBJ whole genome shotgun (WGS) entry which is preliminary data.</text>
</comment>
<evidence type="ECO:0000313" key="2">
    <source>
        <dbReference type="EMBL" id="TWS96902.1"/>
    </source>
</evidence>
<keyword evidence="1" id="KW-1133">Transmembrane helix</keyword>
<organism evidence="2 3">
    <name type="scientific">Streptococcus cuniculipharyngis</name>
    <dbReference type="NCBI Taxonomy" id="1562651"/>
    <lineage>
        <taxon>Bacteria</taxon>
        <taxon>Bacillati</taxon>
        <taxon>Bacillota</taxon>
        <taxon>Bacilli</taxon>
        <taxon>Lactobacillales</taxon>
        <taxon>Streptococcaceae</taxon>
        <taxon>Streptococcus</taxon>
    </lineage>
</organism>
<dbReference type="RefSeq" id="WP_146567814.1">
    <property type="nucleotide sequence ID" value="NZ_VOHL01000006.1"/>
</dbReference>
<dbReference type="EMBL" id="VOHL01000006">
    <property type="protein sequence ID" value="TWS96902.1"/>
    <property type="molecule type" value="Genomic_DNA"/>
</dbReference>
<reference evidence="2 3" key="1">
    <citation type="submission" date="2019-08" db="EMBL/GenBank/DDBJ databases">
        <authorList>
            <person name="Lei W."/>
        </authorList>
    </citation>
    <scope>NUCLEOTIDE SEQUENCE [LARGE SCALE GENOMIC DNA]</scope>
    <source>
        <strain evidence="2 3">CCUG 66496</strain>
    </source>
</reference>
<gene>
    <name evidence="2" type="ORF">FRX57_06415</name>
</gene>
<feature type="transmembrane region" description="Helical" evidence="1">
    <location>
        <begin position="108"/>
        <end position="129"/>
    </location>
</feature>
<dbReference type="Proteomes" id="UP000317430">
    <property type="component" value="Unassembled WGS sequence"/>
</dbReference>
<feature type="transmembrane region" description="Helical" evidence="1">
    <location>
        <begin position="219"/>
        <end position="237"/>
    </location>
</feature>